<evidence type="ECO:0000313" key="2">
    <source>
        <dbReference type="Proteomes" id="UP000003963"/>
    </source>
</evidence>
<proteinExistence type="predicted"/>
<evidence type="ECO:0000313" key="1">
    <source>
        <dbReference type="EMBL" id="EFL20889.1"/>
    </source>
</evidence>
<dbReference type="HOGENOM" id="CLU_2994729_0_0_11"/>
<protein>
    <submittedName>
        <fullName evidence="1">Uncharacterized protein</fullName>
    </submittedName>
</protein>
<dbReference type="RefSeq" id="WP_009712711.1">
    <property type="nucleotide sequence ID" value="NZ_GG657754.1"/>
</dbReference>
<accession>D9WCE2</accession>
<dbReference type="AlphaFoldDB" id="D9WCE2"/>
<reference evidence="1 2" key="1">
    <citation type="submission" date="2009-02" db="EMBL/GenBank/DDBJ databases">
        <title>Annotation of Streptomyces hygroscopicus strain ATCC 53653.</title>
        <authorList>
            <consortium name="The Broad Institute Genome Sequencing Platform"/>
            <consortium name="Broad Institute Microbial Sequencing Center"/>
            <person name="Fischbach M."/>
            <person name="Godfrey P."/>
            <person name="Ward D."/>
            <person name="Young S."/>
            <person name="Zeng Q."/>
            <person name="Koehrsen M."/>
            <person name="Alvarado L."/>
            <person name="Berlin A.M."/>
            <person name="Bochicchio J."/>
            <person name="Borenstein D."/>
            <person name="Chapman S.B."/>
            <person name="Chen Z."/>
            <person name="Engels R."/>
            <person name="Freedman E."/>
            <person name="Gellesch M."/>
            <person name="Goldberg J."/>
            <person name="Griggs A."/>
            <person name="Gujja S."/>
            <person name="Heilman E.R."/>
            <person name="Heiman D.I."/>
            <person name="Hepburn T.A."/>
            <person name="Howarth C."/>
            <person name="Jen D."/>
            <person name="Larson L."/>
            <person name="Lewis B."/>
            <person name="Mehta T."/>
            <person name="Park D."/>
            <person name="Pearson M."/>
            <person name="Richards J."/>
            <person name="Roberts A."/>
            <person name="Saif S."/>
            <person name="Shea T.D."/>
            <person name="Shenoy N."/>
            <person name="Sisk P."/>
            <person name="Stolte C."/>
            <person name="Sykes S.N."/>
            <person name="Thomson T."/>
            <person name="Walk T."/>
            <person name="White J."/>
            <person name="Yandava C."/>
            <person name="Straight P."/>
            <person name="Clardy J."/>
            <person name="Hung D."/>
            <person name="Kolter R."/>
            <person name="Mekalanos J."/>
            <person name="Walker S."/>
            <person name="Walsh C.T."/>
            <person name="Wieland-Brown L.C."/>
            <person name="Haas B."/>
            <person name="Nusbaum C."/>
            <person name="Birren B."/>
        </authorList>
    </citation>
    <scope>NUCLEOTIDE SEQUENCE [LARGE SCALE GENOMIC DNA]</scope>
    <source>
        <strain evidence="1 2">ATCC 53653</strain>
    </source>
</reference>
<dbReference type="STRING" id="457427.SSOG_00601"/>
<name>D9WCE2_9ACTN</name>
<organism evidence="1 2">
    <name type="scientific">Streptomyces himastatinicus ATCC 53653</name>
    <dbReference type="NCBI Taxonomy" id="457427"/>
    <lineage>
        <taxon>Bacteria</taxon>
        <taxon>Bacillati</taxon>
        <taxon>Actinomycetota</taxon>
        <taxon>Actinomycetes</taxon>
        <taxon>Kitasatosporales</taxon>
        <taxon>Streptomycetaceae</taxon>
        <taxon>Streptomyces</taxon>
        <taxon>Streptomyces violaceusniger group</taxon>
    </lineage>
</organism>
<keyword evidence="2" id="KW-1185">Reference proteome</keyword>
<gene>
    <name evidence="1" type="ORF">SSOG_00601</name>
</gene>
<dbReference type="EMBL" id="GG657754">
    <property type="protein sequence ID" value="EFL20889.1"/>
    <property type="molecule type" value="Genomic_DNA"/>
</dbReference>
<dbReference type="Proteomes" id="UP000003963">
    <property type="component" value="Unassembled WGS sequence"/>
</dbReference>
<sequence>MGEGPHTGGTPASRDPQRIEPYLTIDDGLSLTRFTEQLSPSHLRHVLVDNPATLYGP</sequence>
<dbReference type="OrthoDB" id="9787654at2"/>